<evidence type="ECO:0000313" key="1">
    <source>
        <dbReference type="EMBL" id="KAI8431202.1"/>
    </source>
</evidence>
<keyword evidence="2" id="KW-1185">Reference proteome</keyword>
<accession>A0ACC0K448</accession>
<protein>
    <submittedName>
        <fullName evidence="1">Uncharacterized protein</fullName>
    </submittedName>
</protein>
<comment type="caution">
    <text evidence="1">The sequence shown here is derived from an EMBL/GenBank/DDBJ whole genome shotgun (WGS) entry which is preliminary data.</text>
</comment>
<dbReference type="EMBL" id="CM046131">
    <property type="protein sequence ID" value="KAI8431202.1"/>
    <property type="molecule type" value="Genomic_DNA"/>
</dbReference>
<dbReference type="Proteomes" id="UP001064048">
    <property type="component" value="Chromosome Z"/>
</dbReference>
<name>A0ACC0K448_CHOFU</name>
<organism evidence="1 2">
    <name type="scientific">Choristoneura fumiferana</name>
    <name type="common">Spruce budworm moth</name>
    <name type="synonym">Archips fumiferana</name>
    <dbReference type="NCBI Taxonomy" id="7141"/>
    <lineage>
        <taxon>Eukaryota</taxon>
        <taxon>Metazoa</taxon>
        <taxon>Ecdysozoa</taxon>
        <taxon>Arthropoda</taxon>
        <taxon>Hexapoda</taxon>
        <taxon>Insecta</taxon>
        <taxon>Pterygota</taxon>
        <taxon>Neoptera</taxon>
        <taxon>Endopterygota</taxon>
        <taxon>Lepidoptera</taxon>
        <taxon>Glossata</taxon>
        <taxon>Ditrysia</taxon>
        <taxon>Tortricoidea</taxon>
        <taxon>Tortricidae</taxon>
        <taxon>Tortricinae</taxon>
        <taxon>Choristoneura</taxon>
    </lineage>
</organism>
<gene>
    <name evidence="1" type="ORF">MSG28_001240</name>
</gene>
<evidence type="ECO:0000313" key="2">
    <source>
        <dbReference type="Proteomes" id="UP001064048"/>
    </source>
</evidence>
<sequence>GKFCEKTKTPFELGEWNGSLKHMDSATIENKPVFATEGQVYRTCGASAVLKRGGVGTSTVLIVLHAATNQEIRSVIDVWGTRDAARKNIKTILKDDGLMKDMKSRYLFKQMRAATGRACQSVDDAGGARELVGRAARRARVGLGSGAPDTASATACPTTPMILTTN</sequence>
<proteinExistence type="predicted"/>
<reference evidence="1 2" key="1">
    <citation type="journal article" date="2022" name="Genome Biol. Evol.">
        <title>The Spruce Budworm Genome: Reconstructing the Evolutionary History of Antifreeze Proteins.</title>
        <authorList>
            <person name="Beliveau C."/>
            <person name="Gagne P."/>
            <person name="Picq S."/>
            <person name="Vernygora O."/>
            <person name="Keeling C.I."/>
            <person name="Pinkney K."/>
            <person name="Doucet D."/>
            <person name="Wen F."/>
            <person name="Johnston J.S."/>
            <person name="Maaroufi H."/>
            <person name="Boyle B."/>
            <person name="Laroche J."/>
            <person name="Dewar K."/>
            <person name="Juretic N."/>
            <person name="Blackburn G."/>
            <person name="Nisole A."/>
            <person name="Brunet B."/>
            <person name="Brandao M."/>
            <person name="Lumley L."/>
            <person name="Duan J."/>
            <person name="Quan G."/>
            <person name="Lucarotti C.J."/>
            <person name="Roe A.D."/>
            <person name="Sperling F.A.H."/>
            <person name="Levesque R.C."/>
            <person name="Cusson M."/>
        </authorList>
    </citation>
    <scope>NUCLEOTIDE SEQUENCE [LARGE SCALE GENOMIC DNA]</scope>
    <source>
        <strain evidence="1">Glfc:IPQL:Cfum</strain>
    </source>
</reference>
<feature type="non-terminal residue" evidence="1">
    <location>
        <position position="1"/>
    </location>
</feature>